<protein>
    <submittedName>
        <fullName evidence="2">Rpa1 protein</fullName>
    </submittedName>
</protein>
<evidence type="ECO:0000313" key="3">
    <source>
        <dbReference type="Proteomes" id="UP000649617"/>
    </source>
</evidence>
<evidence type="ECO:0000256" key="1">
    <source>
        <dbReference type="SAM" id="Coils"/>
    </source>
</evidence>
<dbReference type="Proteomes" id="UP000649617">
    <property type="component" value="Unassembled WGS sequence"/>
</dbReference>
<feature type="coiled-coil region" evidence="1">
    <location>
        <begin position="188"/>
        <end position="216"/>
    </location>
</feature>
<sequence length="252" mass="28708">HVFQVTGGVAKTSFQGGGVELTFNKVTLQASSFADEEQDDPLNWEIANFGQILEGEFADGSLVNVRGKVLEEHEPEILNIAERKAKRRRTKLVGEDGETMNVDFWGEAAEASHEAADIVFIRSIKVRSYSLRDQYSGEEDTRHALTSVVSTRILSLGKGFNSTTAELHVQLCSCMEEEKRRQSELQHLREQRAARRAAEAAARQQEQERLERLRDKGELKCRACKKKIRDFWVTPDWGSREYHKACWLRLAD</sequence>
<reference evidence="2" key="1">
    <citation type="submission" date="2021-02" db="EMBL/GenBank/DDBJ databases">
        <authorList>
            <person name="Dougan E. K."/>
            <person name="Rhodes N."/>
            <person name="Thang M."/>
            <person name="Chan C."/>
        </authorList>
    </citation>
    <scope>NUCLEOTIDE SEQUENCE</scope>
</reference>
<name>A0A812QQC9_SYMPI</name>
<accession>A0A812QQC9</accession>
<dbReference type="Gene3D" id="2.40.50.140">
    <property type="entry name" value="Nucleic acid-binding proteins"/>
    <property type="match status" value="1"/>
</dbReference>
<keyword evidence="3" id="KW-1185">Reference proteome</keyword>
<proteinExistence type="predicted"/>
<evidence type="ECO:0000313" key="2">
    <source>
        <dbReference type="EMBL" id="CAE7398743.1"/>
    </source>
</evidence>
<dbReference type="OrthoDB" id="1751331at2759"/>
<dbReference type="AlphaFoldDB" id="A0A812QQC9"/>
<dbReference type="EMBL" id="CAJNIZ010017447">
    <property type="protein sequence ID" value="CAE7398743.1"/>
    <property type="molecule type" value="Genomic_DNA"/>
</dbReference>
<keyword evidence="1" id="KW-0175">Coiled coil</keyword>
<gene>
    <name evidence="2" type="primary">rpa1</name>
    <name evidence="2" type="ORF">SPIL2461_LOCUS9827</name>
</gene>
<comment type="caution">
    <text evidence="2">The sequence shown here is derived from an EMBL/GenBank/DDBJ whole genome shotgun (WGS) entry which is preliminary data.</text>
</comment>
<dbReference type="SUPFAM" id="SSF50249">
    <property type="entry name" value="Nucleic acid-binding proteins"/>
    <property type="match status" value="1"/>
</dbReference>
<organism evidence="2 3">
    <name type="scientific">Symbiodinium pilosum</name>
    <name type="common">Dinoflagellate</name>
    <dbReference type="NCBI Taxonomy" id="2952"/>
    <lineage>
        <taxon>Eukaryota</taxon>
        <taxon>Sar</taxon>
        <taxon>Alveolata</taxon>
        <taxon>Dinophyceae</taxon>
        <taxon>Suessiales</taxon>
        <taxon>Symbiodiniaceae</taxon>
        <taxon>Symbiodinium</taxon>
    </lineage>
</organism>
<dbReference type="InterPro" id="IPR012340">
    <property type="entry name" value="NA-bd_OB-fold"/>
</dbReference>
<feature type="non-terminal residue" evidence="2">
    <location>
        <position position="1"/>
    </location>
</feature>